<dbReference type="AlphaFoldDB" id="A0A644XS15"/>
<evidence type="ECO:0000313" key="1">
    <source>
        <dbReference type="EMBL" id="MPM18869.1"/>
    </source>
</evidence>
<gene>
    <name evidence="1" type="ORF">SDC9_65286</name>
</gene>
<accession>A0A644XS15</accession>
<name>A0A644XS15_9ZZZZ</name>
<protein>
    <submittedName>
        <fullName evidence="1">Uncharacterized protein</fullName>
    </submittedName>
</protein>
<comment type="caution">
    <text evidence="1">The sequence shown here is derived from an EMBL/GenBank/DDBJ whole genome shotgun (WGS) entry which is preliminary data.</text>
</comment>
<reference evidence="1" key="1">
    <citation type="submission" date="2019-08" db="EMBL/GenBank/DDBJ databases">
        <authorList>
            <person name="Kucharzyk K."/>
            <person name="Murdoch R.W."/>
            <person name="Higgins S."/>
            <person name="Loffler F."/>
        </authorList>
    </citation>
    <scope>NUCLEOTIDE SEQUENCE</scope>
</reference>
<dbReference type="EMBL" id="VSSQ01003067">
    <property type="protein sequence ID" value="MPM18869.1"/>
    <property type="molecule type" value="Genomic_DNA"/>
</dbReference>
<proteinExistence type="predicted"/>
<sequence length="72" mass="8159">MDFNQKIEPLINSIAQLRKNAINISRVVIGDSLILEDLYFIASIDKCVRVIDGFIPLLQQRNLTCIGALLRM</sequence>
<organism evidence="1">
    <name type="scientific">bioreactor metagenome</name>
    <dbReference type="NCBI Taxonomy" id="1076179"/>
    <lineage>
        <taxon>unclassified sequences</taxon>
        <taxon>metagenomes</taxon>
        <taxon>ecological metagenomes</taxon>
    </lineage>
</organism>